<accession>A0A399CZL4</accession>
<dbReference type="HAMAP" id="MF_00108">
    <property type="entry name" value="IspD"/>
    <property type="match status" value="1"/>
</dbReference>
<dbReference type="EMBL" id="QWET01000009">
    <property type="protein sequence ID" value="RIH64593.1"/>
    <property type="molecule type" value="Genomic_DNA"/>
</dbReference>
<dbReference type="AlphaFoldDB" id="A0A399CZL4"/>
<dbReference type="EC" id="2.7.7.60" evidence="3"/>
<evidence type="ECO:0000256" key="2">
    <source>
        <dbReference type="ARBA" id="ARBA00022695"/>
    </source>
</evidence>
<dbReference type="OrthoDB" id="9806837at2"/>
<dbReference type="InterPro" id="IPR034683">
    <property type="entry name" value="IspD/TarI"/>
</dbReference>
<dbReference type="NCBIfam" id="NF001186">
    <property type="entry name" value="PRK00155.2-3"/>
    <property type="match status" value="1"/>
</dbReference>
<comment type="function">
    <text evidence="3">Catalyzes the formation of 4-diphosphocytidyl-2-C-methyl-D-erythritol from CTP and 2-C-methyl-D-erythritol 4-phosphate (MEP).</text>
</comment>
<dbReference type="Proteomes" id="UP000266441">
    <property type="component" value="Unassembled WGS sequence"/>
</dbReference>
<dbReference type="Pfam" id="PF01128">
    <property type="entry name" value="IspD"/>
    <property type="match status" value="1"/>
</dbReference>
<dbReference type="SUPFAM" id="SSF53448">
    <property type="entry name" value="Nucleotide-diphospho-sugar transferases"/>
    <property type="match status" value="1"/>
</dbReference>
<evidence type="ECO:0000256" key="1">
    <source>
        <dbReference type="ARBA" id="ARBA00022679"/>
    </source>
</evidence>
<dbReference type="CDD" id="cd02516">
    <property type="entry name" value="CDP-ME_synthetase"/>
    <property type="match status" value="1"/>
</dbReference>
<reference evidence="4 5" key="1">
    <citation type="journal article" date="2015" name="Int. J. Syst. Evol. Microbiol.">
        <title>Mariniphaga sediminis sp. nov., isolated from coastal sediment.</title>
        <authorList>
            <person name="Wang F.Q."/>
            <person name="Shen Q.Y."/>
            <person name="Chen G.J."/>
            <person name="Du Z.J."/>
        </authorList>
    </citation>
    <scope>NUCLEOTIDE SEQUENCE [LARGE SCALE GENOMIC DNA]</scope>
    <source>
        <strain evidence="4 5">SY21</strain>
    </source>
</reference>
<keyword evidence="2 3" id="KW-0548">Nucleotidyltransferase</keyword>
<dbReference type="PANTHER" id="PTHR32125">
    <property type="entry name" value="2-C-METHYL-D-ERYTHRITOL 4-PHOSPHATE CYTIDYLYLTRANSFERASE, CHLOROPLASTIC"/>
    <property type="match status" value="1"/>
</dbReference>
<dbReference type="GO" id="GO:0050518">
    <property type="term" value="F:2-C-methyl-D-erythritol 4-phosphate cytidylyltransferase activity"/>
    <property type="evidence" value="ECO:0007669"/>
    <property type="project" value="UniProtKB-UniRule"/>
</dbReference>
<feature type="site" description="Positions MEP for the nucleophilic attack" evidence="3">
    <location>
        <position position="151"/>
    </location>
</feature>
<keyword evidence="3" id="KW-0414">Isoprene biosynthesis</keyword>
<protein>
    <recommendedName>
        <fullName evidence="3">2-C-methyl-D-erythritol 4-phosphate cytidylyltransferase</fullName>
        <ecNumber evidence="3">2.7.7.60</ecNumber>
    </recommendedName>
    <alternativeName>
        <fullName evidence="3">4-diphosphocytidyl-2C-methyl-D-erythritol synthase</fullName>
    </alternativeName>
    <alternativeName>
        <fullName evidence="3">MEP cytidylyltransferase</fullName>
        <shortName evidence="3">MCT</shortName>
    </alternativeName>
</protein>
<dbReference type="NCBIfam" id="TIGR00453">
    <property type="entry name" value="ispD"/>
    <property type="match status" value="1"/>
</dbReference>
<dbReference type="PANTHER" id="PTHR32125:SF4">
    <property type="entry name" value="2-C-METHYL-D-ERYTHRITOL 4-PHOSPHATE CYTIDYLYLTRANSFERASE, CHLOROPLASTIC"/>
    <property type="match status" value="1"/>
</dbReference>
<dbReference type="InterPro" id="IPR029044">
    <property type="entry name" value="Nucleotide-diphossugar_trans"/>
</dbReference>
<dbReference type="Gene3D" id="3.90.550.10">
    <property type="entry name" value="Spore Coat Polysaccharide Biosynthesis Protein SpsA, Chain A"/>
    <property type="match status" value="1"/>
</dbReference>
<feature type="site" description="Positions MEP for the nucleophilic attack" evidence="3">
    <location>
        <position position="205"/>
    </location>
</feature>
<dbReference type="UniPathway" id="UPA00056">
    <property type="reaction ID" value="UER00093"/>
</dbReference>
<evidence type="ECO:0000313" key="5">
    <source>
        <dbReference type="Proteomes" id="UP000266441"/>
    </source>
</evidence>
<dbReference type="RefSeq" id="WP_119350465.1">
    <property type="nucleotide sequence ID" value="NZ_JBFHKJ010000190.1"/>
</dbReference>
<dbReference type="InterPro" id="IPR050088">
    <property type="entry name" value="IspD/TarI_cytidylyltransf_bact"/>
</dbReference>
<keyword evidence="5" id="KW-1185">Reference proteome</keyword>
<dbReference type="FunFam" id="3.90.550.10:FF:000003">
    <property type="entry name" value="2-C-methyl-D-erythritol 4-phosphate cytidylyltransferase"/>
    <property type="match status" value="1"/>
</dbReference>
<comment type="caution">
    <text evidence="4">The sequence shown here is derived from an EMBL/GenBank/DDBJ whole genome shotgun (WGS) entry which is preliminary data.</text>
</comment>
<comment type="catalytic activity">
    <reaction evidence="3">
        <text>2-C-methyl-D-erythritol 4-phosphate + CTP + H(+) = 4-CDP-2-C-methyl-D-erythritol + diphosphate</text>
        <dbReference type="Rhea" id="RHEA:13429"/>
        <dbReference type="ChEBI" id="CHEBI:15378"/>
        <dbReference type="ChEBI" id="CHEBI:33019"/>
        <dbReference type="ChEBI" id="CHEBI:37563"/>
        <dbReference type="ChEBI" id="CHEBI:57823"/>
        <dbReference type="ChEBI" id="CHEBI:58262"/>
        <dbReference type="EC" id="2.7.7.60"/>
    </reaction>
</comment>
<gene>
    <name evidence="3" type="primary">ispD</name>
    <name evidence="4" type="ORF">D1164_13180</name>
</gene>
<evidence type="ECO:0000313" key="4">
    <source>
        <dbReference type="EMBL" id="RIH64593.1"/>
    </source>
</evidence>
<comment type="similarity">
    <text evidence="3">Belongs to the IspD/TarI cytidylyltransferase family. IspD subfamily.</text>
</comment>
<name>A0A399CZL4_9BACT</name>
<comment type="pathway">
    <text evidence="3">Isoprenoid biosynthesis; isopentenyl diphosphate biosynthesis via DXP pathway; isopentenyl diphosphate from 1-deoxy-D-xylulose 5-phosphate: step 2/6.</text>
</comment>
<organism evidence="4 5">
    <name type="scientific">Mariniphaga sediminis</name>
    <dbReference type="NCBI Taxonomy" id="1628158"/>
    <lineage>
        <taxon>Bacteria</taxon>
        <taxon>Pseudomonadati</taxon>
        <taxon>Bacteroidota</taxon>
        <taxon>Bacteroidia</taxon>
        <taxon>Marinilabiliales</taxon>
        <taxon>Prolixibacteraceae</taxon>
        <taxon>Mariniphaga</taxon>
    </lineage>
</organism>
<dbReference type="InterPro" id="IPR001228">
    <property type="entry name" value="IspD"/>
</dbReference>
<proteinExistence type="inferred from homology"/>
<keyword evidence="1 3" id="KW-0808">Transferase</keyword>
<dbReference type="GO" id="GO:0019288">
    <property type="term" value="P:isopentenyl diphosphate biosynthetic process, methylerythritol 4-phosphate pathway"/>
    <property type="evidence" value="ECO:0007669"/>
    <property type="project" value="UniProtKB-UniRule"/>
</dbReference>
<sequence>MKKFALIVAGGRGNRMQSAIPKQFIELRDRPLLMHTFEAFLKNDPSFHFILVLPENEMGTWEKLCKTHSFNVKHIVVKGGETRFHSVKNGLAEINEEGIIFIHDGVRPLVSVRTIENCYQTALQKGNALPVMAPSESVREVSGEQNRAVDRTHYFLVQTPQTFRSKLIKTAYTQNYSEKFTDDASVLESTGEKIHLVEGNRENIKITFPEDLIFAKALL</sequence>
<feature type="site" description="Transition state stabilizer" evidence="3">
    <location>
        <position position="22"/>
    </location>
</feature>
<evidence type="ECO:0000256" key="3">
    <source>
        <dbReference type="HAMAP-Rule" id="MF_00108"/>
    </source>
</evidence>
<feature type="site" description="Transition state stabilizer" evidence="3">
    <location>
        <position position="15"/>
    </location>
</feature>